<reference evidence="2 3" key="1">
    <citation type="submission" date="2020-08" db="EMBL/GenBank/DDBJ databases">
        <title>A Genomic Blueprint of the Chicken Gut Microbiome.</title>
        <authorList>
            <person name="Gilroy R."/>
            <person name="Ravi A."/>
            <person name="Getino M."/>
            <person name="Pursley I."/>
            <person name="Horton D.L."/>
            <person name="Alikhan N.-F."/>
            <person name="Baker D."/>
            <person name="Gharbi K."/>
            <person name="Hall N."/>
            <person name="Watson M."/>
            <person name="Adriaenssens E.M."/>
            <person name="Foster-Nyarko E."/>
            <person name="Jarju S."/>
            <person name="Secka A."/>
            <person name="Antonio M."/>
            <person name="Oren A."/>
            <person name="Chaudhuri R."/>
            <person name="La Ragione R.M."/>
            <person name="Hildebrand F."/>
            <person name="Pallen M.J."/>
        </authorList>
    </citation>
    <scope>NUCLEOTIDE SEQUENCE [LARGE SCALE GENOMIC DNA]</scope>
    <source>
        <strain evidence="2 3">Sa2CUA10</strain>
    </source>
</reference>
<accession>A0ABR8SKK9</accession>
<dbReference type="Proteomes" id="UP000603641">
    <property type="component" value="Unassembled WGS sequence"/>
</dbReference>
<comment type="caution">
    <text evidence="2">The sequence shown here is derived from an EMBL/GenBank/DDBJ whole genome shotgun (WGS) entry which is preliminary data.</text>
</comment>
<dbReference type="SUPFAM" id="SSF55608">
    <property type="entry name" value="Homing endonucleases"/>
    <property type="match status" value="2"/>
</dbReference>
<dbReference type="RefSeq" id="WP_191753399.1">
    <property type="nucleotide sequence ID" value="NZ_JACSQM010000003.1"/>
</dbReference>
<sequence>MRKKKCTMSIPTIIEQFQSGMSSKEIALQANVTARYINSVLQQNNVERQPHSSWLRRYSVNEDYFKTWSASMAYVLGFFAADGCLPQDLQLVSFSQKYPKILEDIRKELQSTHPIKTNPRTGVHLLNISSKIMKEDLMQLHGMTPKKSTTLEFPNVPEEYLSHFVRGFFDGDGNINFEKRTVSFVGGSQIFMEHLKKRLECYSFEPFIVSKEKYHRLFLSGRKTVYNFGQWIYKDKNLYIVRKYIEFNREKMPPEQLKDRPFKANKSAIEARKLKLLYHYNLNGDLPEACKSANIGINTFYRWLNTDGEFQLKYNSISNENNI</sequence>
<protein>
    <submittedName>
        <fullName evidence="2">Endonuclease</fullName>
    </submittedName>
</protein>
<dbReference type="EMBL" id="JACSQM010000003">
    <property type="protein sequence ID" value="MBD7964016.1"/>
    <property type="molecule type" value="Genomic_DNA"/>
</dbReference>
<evidence type="ECO:0000313" key="2">
    <source>
        <dbReference type="EMBL" id="MBD7964016.1"/>
    </source>
</evidence>
<evidence type="ECO:0000259" key="1">
    <source>
        <dbReference type="PROSITE" id="PS50819"/>
    </source>
</evidence>
<dbReference type="InterPro" id="IPR004042">
    <property type="entry name" value="Intein_endonuc_central"/>
</dbReference>
<feature type="domain" description="DOD-type homing endonuclease" evidence="1">
    <location>
        <begin position="75"/>
        <end position="204"/>
    </location>
</feature>
<keyword evidence="2" id="KW-0540">Nuclease</keyword>
<keyword evidence="2" id="KW-0255">Endonuclease</keyword>
<dbReference type="Gene3D" id="3.10.28.10">
    <property type="entry name" value="Homing endonucleases"/>
    <property type="match status" value="1"/>
</dbReference>
<gene>
    <name evidence="2" type="ORF">H9648_08115</name>
</gene>
<dbReference type="InterPro" id="IPR027434">
    <property type="entry name" value="Homing_endonucl"/>
</dbReference>
<evidence type="ECO:0000313" key="3">
    <source>
        <dbReference type="Proteomes" id="UP000603641"/>
    </source>
</evidence>
<dbReference type="GO" id="GO:0004519">
    <property type="term" value="F:endonuclease activity"/>
    <property type="evidence" value="ECO:0007669"/>
    <property type="project" value="UniProtKB-KW"/>
</dbReference>
<dbReference type="PROSITE" id="PS50819">
    <property type="entry name" value="INTEIN_ENDONUCLEASE"/>
    <property type="match status" value="1"/>
</dbReference>
<name>A0ABR8SKK9_9BACL</name>
<proteinExistence type="predicted"/>
<organism evidence="2 3">
    <name type="scientific">Fictibacillus norfolkensis</name>
    <dbReference type="NCBI Taxonomy" id="2762233"/>
    <lineage>
        <taxon>Bacteria</taxon>
        <taxon>Bacillati</taxon>
        <taxon>Bacillota</taxon>
        <taxon>Bacilli</taxon>
        <taxon>Bacillales</taxon>
        <taxon>Fictibacillaceae</taxon>
        <taxon>Fictibacillus</taxon>
    </lineage>
</organism>
<keyword evidence="2" id="KW-0378">Hydrolase</keyword>
<keyword evidence="3" id="KW-1185">Reference proteome</keyword>